<feature type="non-terminal residue" evidence="2">
    <location>
        <position position="119"/>
    </location>
</feature>
<evidence type="ECO:0000256" key="1">
    <source>
        <dbReference type="SAM" id="MobiDB-lite"/>
    </source>
</evidence>
<feature type="compositionally biased region" description="Basic and acidic residues" evidence="1">
    <location>
        <begin position="1"/>
        <end position="27"/>
    </location>
</feature>
<dbReference type="EMBL" id="CADCVI010000200">
    <property type="protein sequence ID" value="CAA9484543.1"/>
    <property type="molecule type" value="Genomic_DNA"/>
</dbReference>
<feature type="compositionally biased region" description="Basic residues" evidence="1">
    <location>
        <begin position="40"/>
        <end position="66"/>
    </location>
</feature>
<protein>
    <submittedName>
        <fullName evidence="2">Uncharacterized protein</fullName>
    </submittedName>
</protein>
<gene>
    <name evidence="2" type="ORF">AVDCRST_MAG25-2987</name>
</gene>
<name>A0A6J4RXR3_9ACTN</name>
<reference evidence="2" key="1">
    <citation type="submission" date="2020-02" db="EMBL/GenBank/DDBJ databases">
        <authorList>
            <person name="Meier V. D."/>
        </authorList>
    </citation>
    <scope>NUCLEOTIDE SEQUENCE</scope>
    <source>
        <strain evidence="2">AVDCRST_MAG25</strain>
    </source>
</reference>
<accession>A0A6J4RXR3</accession>
<proteinExistence type="predicted"/>
<dbReference type="AlphaFoldDB" id="A0A6J4RXR3"/>
<evidence type="ECO:0000313" key="2">
    <source>
        <dbReference type="EMBL" id="CAA9484543.1"/>
    </source>
</evidence>
<organism evidence="2">
    <name type="scientific">uncultured Rubrobacteraceae bacterium</name>
    <dbReference type="NCBI Taxonomy" id="349277"/>
    <lineage>
        <taxon>Bacteria</taxon>
        <taxon>Bacillati</taxon>
        <taxon>Actinomycetota</taxon>
        <taxon>Rubrobacteria</taxon>
        <taxon>Rubrobacterales</taxon>
        <taxon>Rubrobacteraceae</taxon>
        <taxon>environmental samples</taxon>
    </lineage>
</organism>
<feature type="non-terminal residue" evidence="2">
    <location>
        <position position="1"/>
    </location>
</feature>
<sequence length="119" mass="13800">DAGRPRETDDPREPGPRRGRELLQVDLRRRRGRGYPLPPHARRRGRRRRPRLRSRRKLAPGRRRGRGLGTGSRPRASHARRPPRGRELVGRRRQASLPNGRLERGAARYRRAPPGRGIL</sequence>
<feature type="region of interest" description="Disordered" evidence="1">
    <location>
        <begin position="1"/>
        <end position="119"/>
    </location>
</feature>